<sequence>MKLSQMIIDLASDYIDLGSTIEEKQNYLNVVCIAWNISLFSEKNAKDALAHFLDNYKKNNPSESEENIQNIKRDMEFLMQKKREMFPKPKSPIEYAKITENDVEYKITVAYLPKTTADPISDYSNITKH</sequence>
<name>A0A6N8EEZ5_9GAMM</name>
<protein>
    <submittedName>
        <fullName evidence="1">Uncharacterized protein</fullName>
    </submittedName>
</protein>
<dbReference type="EMBL" id="WNKT01000034">
    <property type="protein sequence ID" value="MTW22231.1"/>
    <property type="molecule type" value="Genomic_DNA"/>
</dbReference>
<evidence type="ECO:0000313" key="2">
    <source>
        <dbReference type="Proteomes" id="UP000434044"/>
    </source>
</evidence>
<dbReference type="OrthoDB" id="9554034at2"/>
<keyword evidence="2" id="KW-1185">Reference proteome</keyword>
<comment type="caution">
    <text evidence="1">The sequence shown here is derived from an EMBL/GenBank/DDBJ whole genome shotgun (WGS) entry which is preliminary data.</text>
</comment>
<organism evidence="1 2">
    <name type="scientific">Allochromatium palmeri</name>
    <dbReference type="NCBI Taxonomy" id="231048"/>
    <lineage>
        <taxon>Bacteria</taxon>
        <taxon>Pseudomonadati</taxon>
        <taxon>Pseudomonadota</taxon>
        <taxon>Gammaproteobacteria</taxon>
        <taxon>Chromatiales</taxon>
        <taxon>Chromatiaceae</taxon>
        <taxon>Allochromatium</taxon>
    </lineage>
</organism>
<dbReference type="Proteomes" id="UP000434044">
    <property type="component" value="Unassembled WGS sequence"/>
</dbReference>
<proteinExistence type="predicted"/>
<dbReference type="AlphaFoldDB" id="A0A6N8EEZ5"/>
<evidence type="ECO:0000313" key="1">
    <source>
        <dbReference type="EMBL" id="MTW22231.1"/>
    </source>
</evidence>
<reference evidence="1 2" key="1">
    <citation type="submission" date="2019-11" db="EMBL/GenBank/DDBJ databases">
        <title>Whole-genome sequence of the anaerobic purple sulfur bacterium Allochromatium palmeri DSM 15591.</title>
        <authorList>
            <person name="Kyndt J.A."/>
            <person name="Meyer T.E."/>
        </authorList>
    </citation>
    <scope>NUCLEOTIDE SEQUENCE [LARGE SCALE GENOMIC DNA]</scope>
    <source>
        <strain evidence="1 2">DSM 15591</strain>
    </source>
</reference>
<accession>A0A6N8EEZ5</accession>
<dbReference type="RefSeq" id="WP_155450798.1">
    <property type="nucleotide sequence ID" value="NZ_WNKT01000034.1"/>
</dbReference>
<gene>
    <name evidence="1" type="ORF">GJ668_14200</name>
</gene>